<keyword evidence="2" id="KW-1185">Reference proteome</keyword>
<organism evidence="1 2">
    <name type="scientific">Naganishia onofrii</name>
    <dbReference type="NCBI Taxonomy" id="1851511"/>
    <lineage>
        <taxon>Eukaryota</taxon>
        <taxon>Fungi</taxon>
        <taxon>Dikarya</taxon>
        <taxon>Basidiomycota</taxon>
        <taxon>Agaricomycotina</taxon>
        <taxon>Tremellomycetes</taxon>
        <taxon>Filobasidiales</taxon>
        <taxon>Filobasidiaceae</taxon>
        <taxon>Naganishia</taxon>
    </lineage>
</organism>
<sequence length="914" mass="98093">MSQIAQDSPSRIDKETEQPQTPLSALSKAFPPDIHSITLDLSAAGSPANTSMTPGRPMFDPSSPFVAKQMDTPSYMFLPTTVDNRMRAKLFGQGLDGGFLVSPMTAGINSTVKKHIPSSSLKANLRPDPRIYNEDNEDPFGEESMQTLGWSRQPLSTPIAEGDRPMFGNIAGSGVGLAEVDSINASGAASPVIISTPSKYPSSLGAGVAPLLRNRSRIIHPQPSAPPLPEVPPQADRMPQGEQQQQTNYLNPTTAPAMQHSLSASATLQQRGQGPYQQAASQYFPKTYPNTADPTIARVKAPLTLSQVPKRQKLNRTAMSRSLSMNNAGESAPSSAFTHQPLTRMPSRNFASSSLTAESVASNTPESPQLFPVGVGKTIYTSRNVSNVSAVSTSTQLSTGAPTFASTHQDSRNASTCDSSTQPASDTPILEYSLASPACSAYGQSPWLTTPAMGPDSSSSATNSFQFQQSTYAPFAAGSGLAIQMPHGVLPLEGPPTWHDGQSVSRFSSYSQAPTEHSQDIRVVTPMLHGFDYSSQYQPVMYAPPMGISYMPYPAQASGYWLMSSGPNVESQGPPPVAFSAMPGNARHVSTPYLVNDDTIKGEGRDVPMARSISHGYVPVVHQASYLQTFGAESHAVMPGPSLPMIPSLCSGPQPMTSQPPPVSKSVINTMTSIGEEAENGSVGDSKSKRVKYPAVGKRLRPGPRPKLRRREDLGTADMQTDVNQDGSAAPTLTPPLCKVEPDAALPRAKAEAQKTPGSQHSSSAIKRHHPYEAATSLSKEFLESCYSPLMILEEGSESAPSKRYRCDIDNCGRIFPRKSAIHSHVQTHLEDKPFVCTEPECNAAFVRQHDLRRHARIHLGTKPFQCPCGKGFARGDALMRHRQRGICGGSVVPQRDAQRNRSKTVDLDGPKVL</sequence>
<evidence type="ECO:0000313" key="2">
    <source>
        <dbReference type="Proteomes" id="UP001234202"/>
    </source>
</evidence>
<dbReference type="EMBL" id="JASBWV010000001">
    <property type="protein sequence ID" value="KAJ9127879.1"/>
    <property type="molecule type" value="Genomic_DNA"/>
</dbReference>
<proteinExistence type="predicted"/>
<accession>A0ACC2XWJ1</accession>
<dbReference type="Proteomes" id="UP001234202">
    <property type="component" value="Unassembled WGS sequence"/>
</dbReference>
<protein>
    <submittedName>
        <fullName evidence="1">Uncharacterized protein</fullName>
    </submittedName>
</protein>
<reference evidence="1" key="1">
    <citation type="submission" date="2023-04" db="EMBL/GenBank/DDBJ databases">
        <title>Draft Genome sequencing of Naganishia species isolated from polar environments using Oxford Nanopore Technology.</title>
        <authorList>
            <person name="Leo P."/>
            <person name="Venkateswaran K."/>
        </authorList>
    </citation>
    <scope>NUCLEOTIDE SEQUENCE</scope>
    <source>
        <strain evidence="1">DBVPG 5303</strain>
    </source>
</reference>
<name>A0ACC2XWJ1_9TREE</name>
<comment type="caution">
    <text evidence="1">The sequence shown here is derived from an EMBL/GenBank/DDBJ whole genome shotgun (WGS) entry which is preliminary data.</text>
</comment>
<gene>
    <name evidence="1" type="ORF">QFC24_000164</name>
</gene>
<evidence type="ECO:0000313" key="1">
    <source>
        <dbReference type="EMBL" id="KAJ9127879.1"/>
    </source>
</evidence>